<dbReference type="EMBL" id="JABWAB010000001">
    <property type="protein sequence ID" value="KAF6058840.1"/>
    <property type="molecule type" value="Genomic_DNA"/>
</dbReference>
<dbReference type="AlphaFoldDB" id="A0A8X7NPA3"/>
<protein>
    <submittedName>
        <fullName evidence="2">Putative integral membrane protein</fullName>
    </submittedName>
</protein>
<evidence type="ECO:0000313" key="2">
    <source>
        <dbReference type="EMBL" id="KAF6058840.1"/>
    </source>
</evidence>
<proteinExistence type="predicted"/>
<keyword evidence="1" id="KW-0812">Transmembrane</keyword>
<comment type="caution">
    <text evidence="2">The sequence shown here is derived from an EMBL/GenBank/DDBJ whole genome shotgun (WGS) entry which is preliminary data.</text>
</comment>
<dbReference type="OrthoDB" id="4019110at2759"/>
<sequence length="429" mass="49412">MAPPPPFRPYGGDDYRIVSDLSRFDYNNKDYKLPRLRRSRNTTPTNSEFIDVQSSTALSRSFSDKLTIDGIIPFYSSQEGNNESGSYYGSLQSNQFPKEESYIQRQQVSIGIQVPQDNGQLLHQLPPQVPPKDVPMRTRSQCEFLPYPPSIPDTSEIPPYNNNSPSSLPQPLEKVYAKVTQFETGDNDSLISRQKLLEHDLIKQVMNQPLISFETDKLGDRYYGRRITITMNLILYLFEICLSVIEIVLSSVLLKRDDTINRAIYRYFIADGTITIIVALLFTLSIVTCEKRNGSFYCTAAVVFKLVSFIIIVACIFPNDQAYTQHVWSMRRALGAFIIISTFVWLCNLIMFLTTLYISRLNLLEDLNFDFDQRGLNNEFNSEANGKGVRGVEELREFYLNENGEMYALHDDQEREKYKHNNKILVYTF</sequence>
<organism evidence="2 3">
    <name type="scientific">Candida parapsilosis</name>
    <name type="common">Yeast</name>
    <dbReference type="NCBI Taxonomy" id="5480"/>
    <lineage>
        <taxon>Eukaryota</taxon>
        <taxon>Fungi</taxon>
        <taxon>Dikarya</taxon>
        <taxon>Ascomycota</taxon>
        <taxon>Saccharomycotina</taxon>
        <taxon>Pichiomycetes</taxon>
        <taxon>Debaryomycetaceae</taxon>
        <taxon>Candida/Lodderomyces clade</taxon>
        <taxon>Candida</taxon>
    </lineage>
</organism>
<name>A0A8X7NPA3_CANPA</name>
<feature type="transmembrane region" description="Helical" evidence="1">
    <location>
        <begin position="266"/>
        <end position="288"/>
    </location>
</feature>
<feature type="transmembrane region" description="Helical" evidence="1">
    <location>
        <begin position="294"/>
        <end position="317"/>
    </location>
</feature>
<accession>A0A8X7NPA3</accession>
<evidence type="ECO:0000256" key="1">
    <source>
        <dbReference type="SAM" id="Phobius"/>
    </source>
</evidence>
<feature type="transmembrane region" description="Helical" evidence="1">
    <location>
        <begin position="233"/>
        <end position="254"/>
    </location>
</feature>
<reference evidence="2" key="1">
    <citation type="submission" date="2020-03" db="EMBL/GenBank/DDBJ databases">
        <title>FDA dAtabase for Regulatory Grade micrObial Sequences (FDA-ARGOS): Supporting development and validation of Infectious Disease Dx tests.</title>
        <authorList>
            <person name="Campos J."/>
            <person name="Goldberg B."/>
            <person name="Tallon L."/>
            <person name="Sadzewicz L."/>
            <person name="Vavikolanu K."/>
            <person name="Mehta A."/>
            <person name="Aluvathingal J."/>
            <person name="Nadendla S."/>
            <person name="Nandy P."/>
            <person name="Geyer C."/>
            <person name="Yan Y."/>
            <person name="Sichtig H."/>
        </authorList>
    </citation>
    <scope>NUCLEOTIDE SEQUENCE [LARGE SCALE GENOMIC DNA]</scope>
    <source>
        <strain evidence="2">FDAARGOS_652</strain>
    </source>
</reference>
<feature type="transmembrane region" description="Helical" evidence="1">
    <location>
        <begin position="337"/>
        <end position="358"/>
    </location>
</feature>
<keyword evidence="1" id="KW-0472">Membrane</keyword>
<evidence type="ECO:0000313" key="3">
    <source>
        <dbReference type="Proteomes" id="UP000590412"/>
    </source>
</evidence>
<keyword evidence="1" id="KW-1133">Transmembrane helix</keyword>
<dbReference type="Proteomes" id="UP000590412">
    <property type="component" value="Unassembled WGS sequence"/>
</dbReference>
<gene>
    <name evidence="2" type="ORF">FOB60_000422</name>
</gene>